<evidence type="ECO:0000313" key="1">
    <source>
        <dbReference type="EMBL" id="OJH35881.1"/>
    </source>
</evidence>
<dbReference type="Gene3D" id="2.20.25.10">
    <property type="match status" value="1"/>
</dbReference>
<name>A0A1L9B0V6_9BACT</name>
<sequence length="73" mass="7616">MMFFEELLRVLACPRCKEPLSLDEAGLAACEGGEETSGSGTLSCAGCALAYPIRDGVAELLSGEASPWVKSGY</sequence>
<gene>
    <name evidence="1" type="ORF">BON30_35220</name>
</gene>
<keyword evidence="2" id="KW-1185">Reference proteome</keyword>
<dbReference type="SUPFAM" id="SSF158997">
    <property type="entry name" value="Trm112p-like"/>
    <property type="match status" value="1"/>
</dbReference>
<proteinExistence type="predicted"/>
<dbReference type="EMBL" id="MPIN01000012">
    <property type="protein sequence ID" value="OJH35881.1"/>
    <property type="molecule type" value="Genomic_DNA"/>
</dbReference>
<organism evidence="1 2">
    <name type="scientific">Cystobacter ferrugineus</name>
    <dbReference type="NCBI Taxonomy" id="83449"/>
    <lineage>
        <taxon>Bacteria</taxon>
        <taxon>Pseudomonadati</taxon>
        <taxon>Myxococcota</taxon>
        <taxon>Myxococcia</taxon>
        <taxon>Myxococcales</taxon>
        <taxon>Cystobacterineae</taxon>
        <taxon>Archangiaceae</taxon>
        <taxon>Cystobacter</taxon>
    </lineage>
</organism>
<dbReference type="AlphaFoldDB" id="A0A1L9B0V6"/>
<protein>
    <recommendedName>
        <fullName evidence="3">Trm112 family protein</fullName>
    </recommendedName>
</protein>
<dbReference type="Pfam" id="PF03966">
    <property type="entry name" value="Trm112p"/>
    <property type="match status" value="1"/>
</dbReference>
<accession>A0A1L9B0V6</accession>
<reference evidence="1 2" key="2">
    <citation type="submission" date="2016-12" db="EMBL/GenBank/DDBJ databases">
        <title>Draft Genome Sequence of Cystobacter ferrugineus Strain Cbfe23.</title>
        <authorList>
            <person name="Akbar S."/>
            <person name="Dowd S.E."/>
            <person name="Stevens D.C."/>
        </authorList>
    </citation>
    <scope>NUCLEOTIDE SEQUENCE [LARGE SCALE GENOMIC DNA]</scope>
    <source>
        <strain evidence="1 2">Cbfe23</strain>
    </source>
</reference>
<evidence type="ECO:0008006" key="3">
    <source>
        <dbReference type="Google" id="ProtNLM"/>
    </source>
</evidence>
<reference evidence="2" key="1">
    <citation type="submission" date="2016-11" db="EMBL/GenBank/DDBJ databases">
        <authorList>
            <person name="Shukria A."/>
            <person name="Stevens D.C."/>
        </authorList>
    </citation>
    <scope>NUCLEOTIDE SEQUENCE [LARGE SCALE GENOMIC DNA]</scope>
    <source>
        <strain evidence="2">Cbfe23</strain>
    </source>
</reference>
<evidence type="ECO:0000313" key="2">
    <source>
        <dbReference type="Proteomes" id="UP000182229"/>
    </source>
</evidence>
<dbReference type="Proteomes" id="UP000182229">
    <property type="component" value="Unassembled WGS sequence"/>
</dbReference>
<dbReference type="STRING" id="83449.BON30_35220"/>
<comment type="caution">
    <text evidence="1">The sequence shown here is derived from an EMBL/GenBank/DDBJ whole genome shotgun (WGS) entry which is preliminary data.</text>
</comment>
<dbReference type="InterPro" id="IPR005651">
    <property type="entry name" value="Trm112-like"/>
</dbReference>